<keyword evidence="7 10" id="KW-0472">Membrane</keyword>
<dbReference type="RefSeq" id="WP_153412354.1">
    <property type="nucleotide sequence ID" value="NZ_WEGK01000010.1"/>
</dbReference>
<dbReference type="EMBL" id="WEGK01000010">
    <property type="protein sequence ID" value="MQY21522.1"/>
    <property type="molecule type" value="Genomic_DNA"/>
</dbReference>
<feature type="transmembrane region" description="Helical" evidence="10">
    <location>
        <begin position="94"/>
        <end position="115"/>
    </location>
</feature>
<feature type="region of interest" description="Disordered" evidence="9">
    <location>
        <begin position="635"/>
        <end position="655"/>
    </location>
</feature>
<feature type="transmembrane region" description="Helical" evidence="10">
    <location>
        <begin position="143"/>
        <end position="162"/>
    </location>
</feature>
<evidence type="ECO:0000256" key="7">
    <source>
        <dbReference type="ARBA" id="ARBA00023136"/>
    </source>
</evidence>
<proteinExistence type="inferred from homology"/>
<name>A0A7K0D888_9NOCA</name>
<feature type="transmembrane region" description="Helical" evidence="10">
    <location>
        <begin position="6"/>
        <end position="24"/>
    </location>
</feature>
<dbReference type="CDD" id="cd06582">
    <property type="entry name" value="TM_PBP1_LivH_like"/>
    <property type="match status" value="1"/>
</dbReference>
<evidence type="ECO:0000313" key="12">
    <source>
        <dbReference type="Proteomes" id="UP000438448"/>
    </source>
</evidence>
<feature type="transmembrane region" description="Helical" evidence="10">
    <location>
        <begin position="472"/>
        <end position="491"/>
    </location>
</feature>
<feature type="transmembrane region" description="Helical" evidence="10">
    <location>
        <begin position="191"/>
        <end position="208"/>
    </location>
</feature>
<feature type="transmembrane region" description="Helical" evidence="10">
    <location>
        <begin position="56"/>
        <end position="82"/>
    </location>
</feature>
<feature type="transmembrane region" description="Helical" evidence="10">
    <location>
        <begin position="214"/>
        <end position="233"/>
    </location>
</feature>
<evidence type="ECO:0000256" key="3">
    <source>
        <dbReference type="ARBA" id="ARBA00022475"/>
    </source>
</evidence>
<dbReference type="OrthoDB" id="3572933at2"/>
<evidence type="ECO:0000256" key="9">
    <source>
        <dbReference type="SAM" id="MobiDB-lite"/>
    </source>
</evidence>
<evidence type="ECO:0000256" key="4">
    <source>
        <dbReference type="ARBA" id="ARBA00022692"/>
    </source>
</evidence>
<dbReference type="PANTHER" id="PTHR11795">
    <property type="entry name" value="BRANCHED-CHAIN AMINO ACID TRANSPORT SYSTEM PERMEASE PROTEIN LIVH"/>
    <property type="match status" value="1"/>
</dbReference>
<dbReference type="CDD" id="cd06581">
    <property type="entry name" value="TM_PBP1_LivM_like"/>
    <property type="match status" value="1"/>
</dbReference>
<feature type="transmembrane region" description="Helical" evidence="10">
    <location>
        <begin position="350"/>
        <end position="368"/>
    </location>
</feature>
<feature type="transmembrane region" description="Helical" evidence="10">
    <location>
        <begin position="558"/>
        <end position="584"/>
    </location>
</feature>
<feature type="transmembrane region" description="Helical" evidence="10">
    <location>
        <begin position="429"/>
        <end position="452"/>
    </location>
</feature>
<evidence type="ECO:0000256" key="10">
    <source>
        <dbReference type="SAM" id="Phobius"/>
    </source>
</evidence>
<comment type="similarity">
    <text evidence="8">Belongs to the binding-protein-dependent transport system permease family. LivHM subfamily.</text>
</comment>
<evidence type="ECO:0000256" key="5">
    <source>
        <dbReference type="ARBA" id="ARBA00022970"/>
    </source>
</evidence>
<evidence type="ECO:0000256" key="6">
    <source>
        <dbReference type="ARBA" id="ARBA00022989"/>
    </source>
</evidence>
<keyword evidence="4 10" id="KW-0812">Transmembrane</keyword>
<feature type="transmembrane region" description="Helical" evidence="10">
    <location>
        <begin position="591"/>
        <end position="612"/>
    </location>
</feature>
<keyword evidence="12" id="KW-1185">Reference proteome</keyword>
<evidence type="ECO:0008006" key="13">
    <source>
        <dbReference type="Google" id="ProtNLM"/>
    </source>
</evidence>
<dbReference type="PANTHER" id="PTHR11795:SF445">
    <property type="entry name" value="AMINO ACID ABC TRANSPORTER PERMEASE PROTEIN"/>
    <property type="match status" value="1"/>
</dbReference>
<organism evidence="11 12">
    <name type="scientific">Nocardia macrotermitis</name>
    <dbReference type="NCBI Taxonomy" id="2585198"/>
    <lineage>
        <taxon>Bacteria</taxon>
        <taxon>Bacillati</taxon>
        <taxon>Actinomycetota</taxon>
        <taxon>Actinomycetes</taxon>
        <taxon>Mycobacteriales</taxon>
        <taxon>Nocardiaceae</taxon>
        <taxon>Nocardia</taxon>
    </lineage>
</organism>
<feature type="transmembrane region" description="Helical" evidence="10">
    <location>
        <begin position="265"/>
        <end position="287"/>
    </location>
</feature>
<reference evidence="11 12" key="1">
    <citation type="submission" date="2019-10" db="EMBL/GenBank/DDBJ databases">
        <title>Nocardia macrotermitis sp. nov. and Nocardia aurantia sp. nov., isolated from the gut of fungus growing-termite Macrotermes natalensis.</title>
        <authorList>
            <person name="Benndorf R."/>
            <person name="Schwitalla J."/>
            <person name="Martin K."/>
            <person name="De Beer W."/>
            <person name="Kaster A.-K."/>
            <person name="Vollmers J."/>
            <person name="Poulsen M."/>
            <person name="Beemelmanns C."/>
        </authorList>
    </citation>
    <scope>NUCLEOTIDE SEQUENCE [LARGE SCALE GENOMIC DNA]</scope>
    <source>
        <strain evidence="11 12">RB20</strain>
    </source>
</reference>
<feature type="transmembrane region" description="Helical" evidence="10">
    <location>
        <begin position="512"/>
        <end position="538"/>
    </location>
</feature>
<gene>
    <name evidence="11" type="ORF">NRB20_46350</name>
</gene>
<dbReference type="GO" id="GO:0015658">
    <property type="term" value="F:branched-chain amino acid transmembrane transporter activity"/>
    <property type="evidence" value="ECO:0007669"/>
    <property type="project" value="InterPro"/>
</dbReference>
<evidence type="ECO:0000313" key="11">
    <source>
        <dbReference type="EMBL" id="MQY21522.1"/>
    </source>
</evidence>
<dbReference type="InterPro" id="IPR043428">
    <property type="entry name" value="LivM-like"/>
</dbReference>
<dbReference type="GO" id="GO:0006865">
    <property type="term" value="P:amino acid transport"/>
    <property type="evidence" value="ECO:0007669"/>
    <property type="project" value="UniProtKB-KW"/>
</dbReference>
<evidence type="ECO:0000256" key="1">
    <source>
        <dbReference type="ARBA" id="ARBA00004651"/>
    </source>
</evidence>
<comment type="caution">
    <text evidence="11">The sequence shown here is derived from an EMBL/GenBank/DDBJ whole genome shotgun (WGS) entry which is preliminary data.</text>
</comment>
<feature type="transmembrane region" description="Helical" evidence="10">
    <location>
        <begin position="327"/>
        <end position="344"/>
    </location>
</feature>
<dbReference type="Proteomes" id="UP000438448">
    <property type="component" value="Unassembled WGS sequence"/>
</dbReference>
<feature type="transmembrane region" description="Helical" evidence="10">
    <location>
        <begin position="240"/>
        <end position="259"/>
    </location>
</feature>
<keyword evidence="5" id="KW-0029">Amino-acid transport</keyword>
<keyword evidence="2" id="KW-0813">Transport</keyword>
<evidence type="ECO:0000256" key="8">
    <source>
        <dbReference type="ARBA" id="ARBA00037998"/>
    </source>
</evidence>
<dbReference type="GO" id="GO:0005886">
    <property type="term" value="C:plasma membrane"/>
    <property type="evidence" value="ECO:0007669"/>
    <property type="project" value="UniProtKB-SubCell"/>
</dbReference>
<dbReference type="AlphaFoldDB" id="A0A7K0D888"/>
<comment type="subcellular location">
    <subcellularLocation>
        <location evidence="1">Cell membrane</location>
        <topology evidence="1">Multi-pass membrane protein</topology>
    </subcellularLocation>
</comment>
<evidence type="ECO:0000256" key="2">
    <source>
        <dbReference type="ARBA" id="ARBA00022448"/>
    </source>
</evidence>
<feature type="transmembrane region" description="Helical" evidence="10">
    <location>
        <begin position="31"/>
        <end position="50"/>
    </location>
</feature>
<sequence length="655" mass="67426">MLSYVLAGLALGSIYAIAAASLVVTYVSAGVFNFAFGALAYAVARFYYFLHVQHGWAILPAAVVAIGVFGPVLGAALYALLFRHLRLRSPLIKIVATIGLSVALPPLVDLIFGQLSNATAPGLAPQPVHTFRVLGGVVNLDQLITYLALVVVLAVGTIVLRYTDVGLRVRALVDSEALTAMSGVSPTRVSLGVWAGSTLLAGLAGVLVAPSSGLTVDGMTSLMAAAFAAVVAARLRNLPAAVVIAVIMGVATTVVQRFVAPQSALSAQLVPSIPFLFMLVALLCYAVRGQAGDTATGGALDRAVRIAATGAAGTDAVRGKGIRWSSALGPVVTLIVVAALPLVLEPFWGGVVAGGIALAIALLSYTMVTGEGGMIWLCQTTFAGLGAVLAAELATDAGWSPLLAVLVAAIVVTPVGVVIGILTIRLGNLYVALVTLTFGLLVQNLVFLRDHIYNSGQGVSLLRPEWATDNRVFALFALAVFLVLGAIVLNLRRSTAGLAVTAVRSSESGARTMGLSIVPVKVLVSALATFIAALGGGFLALNYQAALPDSFNPFTGLVWLAVLVTIGSRSITGALVAGVAYTVLPSVFQTYLPSTWAQIPVIMFGFGAIMLARNPDGLAAMHARQLRAVRARFGRPGAPPESADTDTPALAGEHV</sequence>
<keyword evidence="3" id="KW-1003">Cell membrane</keyword>
<dbReference type="InterPro" id="IPR052157">
    <property type="entry name" value="BCAA_transport_permease"/>
</dbReference>
<feature type="transmembrane region" description="Helical" evidence="10">
    <location>
        <begin position="375"/>
        <end position="395"/>
    </location>
</feature>
<accession>A0A7K0D888</accession>
<protein>
    <recommendedName>
        <fullName evidence="13">ABC transporter permease</fullName>
    </recommendedName>
</protein>
<keyword evidence="6 10" id="KW-1133">Transmembrane helix</keyword>
<dbReference type="InterPro" id="IPR001851">
    <property type="entry name" value="ABC_transp_permease"/>
</dbReference>
<feature type="transmembrane region" description="Helical" evidence="10">
    <location>
        <begin position="401"/>
        <end position="422"/>
    </location>
</feature>
<dbReference type="Pfam" id="PF02653">
    <property type="entry name" value="BPD_transp_2"/>
    <property type="match status" value="2"/>
</dbReference>